<evidence type="ECO:0000256" key="3">
    <source>
        <dbReference type="ARBA" id="ARBA00022692"/>
    </source>
</evidence>
<feature type="transmembrane region" description="Helical" evidence="6">
    <location>
        <begin position="167"/>
        <end position="187"/>
    </location>
</feature>
<protein>
    <recommendedName>
        <fullName evidence="7">Cation efflux protein transmembrane domain-containing protein</fullName>
    </recommendedName>
</protein>
<gene>
    <name evidence="8" type="ORF">A2853_00765</name>
</gene>
<dbReference type="NCBIfam" id="TIGR01297">
    <property type="entry name" value="CDF"/>
    <property type="match status" value="1"/>
</dbReference>
<feature type="domain" description="Cation efflux protein transmembrane" evidence="7">
    <location>
        <begin position="12"/>
        <end position="219"/>
    </location>
</feature>
<dbReference type="GO" id="GO:0006882">
    <property type="term" value="P:intracellular zinc ion homeostasis"/>
    <property type="evidence" value="ECO:0007669"/>
    <property type="project" value="TreeGrafter"/>
</dbReference>
<keyword evidence="2" id="KW-0813">Transport</keyword>
<keyword evidence="4 6" id="KW-1133">Transmembrane helix</keyword>
<evidence type="ECO:0000313" key="9">
    <source>
        <dbReference type="Proteomes" id="UP000177958"/>
    </source>
</evidence>
<dbReference type="InterPro" id="IPR002524">
    <property type="entry name" value="Cation_efflux"/>
</dbReference>
<evidence type="ECO:0000256" key="5">
    <source>
        <dbReference type="ARBA" id="ARBA00023136"/>
    </source>
</evidence>
<dbReference type="Gene3D" id="1.20.1510.10">
    <property type="entry name" value="Cation efflux protein transmembrane domain"/>
    <property type="match status" value="1"/>
</dbReference>
<keyword evidence="5 6" id="KW-0472">Membrane</keyword>
<reference evidence="8 9" key="1">
    <citation type="journal article" date="2016" name="Nat. Commun.">
        <title>Thousands of microbial genomes shed light on interconnected biogeochemical processes in an aquifer system.</title>
        <authorList>
            <person name="Anantharaman K."/>
            <person name="Brown C.T."/>
            <person name="Hug L.A."/>
            <person name="Sharon I."/>
            <person name="Castelle C.J."/>
            <person name="Probst A.J."/>
            <person name="Thomas B.C."/>
            <person name="Singh A."/>
            <person name="Wilkins M.J."/>
            <person name="Karaoz U."/>
            <person name="Brodie E.L."/>
            <person name="Williams K.H."/>
            <person name="Hubbard S.S."/>
            <person name="Banfield J.F."/>
        </authorList>
    </citation>
    <scope>NUCLEOTIDE SEQUENCE [LARGE SCALE GENOMIC DNA]</scope>
</reference>
<dbReference type="Pfam" id="PF01545">
    <property type="entry name" value="Cation_efflux"/>
    <property type="match status" value="1"/>
</dbReference>
<feature type="transmembrane region" description="Helical" evidence="6">
    <location>
        <begin position="114"/>
        <end position="136"/>
    </location>
</feature>
<comment type="subcellular location">
    <subcellularLocation>
        <location evidence="1">Membrane</location>
        <topology evidence="1">Multi-pass membrane protein</topology>
    </subcellularLocation>
</comment>
<feature type="transmembrane region" description="Helical" evidence="6">
    <location>
        <begin position="193"/>
        <end position="212"/>
    </location>
</feature>
<dbReference type="PANTHER" id="PTHR13414:SF9">
    <property type="entry name" value="PROTON-COUPLED ZINC ANTIPORTER SLC30A9, MITOCHONDRIAL"/>
    <property type="match status" value="1"/>
</dbReference>
<evidence type="ECO:0000256" key="4">
    <source>
        <dbReference type="ARBA" id="ARBA00022989"/>
    </source>
</evidence>
<dbReference type="GO" id="GO:0016020">
    <property type="term" value="C:membrane"/>
    <property type="evidence" value="ECO:0007669"/>
    <property type="project" value="UniProtKB-SubCell"/>
</dbReference>
<accession>A0A1F6D9I5</accession>
<evidence type="ECO:0000256" key="1">
    <source>
        <dbReference type="ARBA" id="ARBA00004141"/>
    </source>
</evidence>
<keyword evidence="3 6" id="KW-0812">Transmembrane</keyword>
<dbReference type="AlphaFoldDB" id="A0A1F6D9I5"/>
<feature type="transmembrane region" description="Helical" evidence="6">
    <location>
        <begin position="79"/>
        <end position="102"/>
    </location>
</feature>
<evidence type="ECO:0000313" key="8">
    <source>
        <dbReference type="EMBL" id="OGG58011.1"/>
    </source>
</evidence>
<dbReference type="InterPro" id="IPR040177">
    <property type="entry name" value="SLC30A9"/>
</dbReference>
<dbReference type="GO" id="GO:0008324">
    <property type="term" value="F:monoatomic cation transmembrane transporter activity"/>
    <property type="evidence" value="ECO:0007669"/>
    <property type="project" value="InterPro"/>
</dbReference>
<name>A0A1F6D9I5_9BACT</name>
<dbReference type="InterPro" id="IPR058533">
    <property type="entry name" value="Cation_efflux_TM"/>
</dbReference>
<evidence type="ECO:0000256" key="2">
    <source>
        <dbReference type="ARBA" id="ARBA00022448"/>
    </source>
</evidence>
<comment type="caution">
    <text evidence="8">The sequence shown here is derived from an EMBL/GenBank/DDBJ whole genome shotgun (WGS) entry which is preliminary data.</text>
</comment>
<dbReference type="Proteomes" id="UP000177958">
    <property type="component" value="Unassembled WGS sequence"/>
</dbReference>
<dbReference type="SUPFAM" id="SSF161111">
    <property type="entry name" value="Cation efflux protein transmembrane domain-like"/>
    <property type="match status" value="1"/>
</dbReference>
<feature type="transmembrane region" description="Helical" evidence="6">
    <location>
        <begin position="12"/>
        <end position="32"/>
    </location>
</feature>
<dbReference type="InterPro" id="IPR027469">
    <property type="entry name" value="Cation_efflux_TMD_sf"/>
</dbReference>
<proteinExistence type="predicted"/>
<dbReference type="PANTHER" id="PTHR13414">
    <property type="entry name" value="HUEL-CATION TRANSPORTER"/>
    <property type="match status" value="1"/>
</dbReference>
<sequence>MALQHTSGFWPVVAAIAGNAIVAISKLVAAFVSGSSSMFSEAVHSLADTLNQTLLLIGLRRSLKKADDAFEYGYGGERFFWALISACGVFFFGAGITAYHGITSLMHPEQVELSPFVFGVLLFALVVESYTFYIAARTLRRSFPKTPWLERLYSADPMTLAVYLEDAVAVAGVCIATLAISLSYYTGNPAWDAGGSIVISLFLAATAVVLIMKNRVYLLGRAIPEELQEEIVKLLEADPVIEKVIDFKSSTLGWGVHRIKCEVEFNGGALLREAYRRRSMKEQYEEVRSDFGEFKRFLADYADQIPRLMGKKIDEIEKRLREKHPSIRHIDIEIN</sequence>
<dbReference type="GO" id="GO:0006829">
    <property type="term" value="P:zinc ion transport"/>
    <property type="evidence" value="ECO:0007669"/>
    <property type="project" value="InterPro"/>
</dbReference>
<evidence type="ECO:0000256" key="6">
    <source>
        <dbReference type="SAM" id="Phobius"/>
    </source>
</evidence>
<organism evidence="8 9">
    <name type="scientific">Candidatus Kaiserbacteria bacterium RIFCSPHIGHO2_01_FULL_55_17</name>
    <dbReference type="NCBI Taxonomy" id="1798484"/>
    <lineage>
        <taxon>Bacteria</taxon>
        <taxon>Candidatus Kaiseribacteriota</taxon>
    </lineage>
</organism>
<evidence type="ECO:0000259" key="7">
    <source>
        <dbReference type="Pfam" id="PF01545"/>
    </source>
</evidence>
<dbReference type="EMBL" id="MFKX01000007">
    <property type="protein sequence ID" value="OGG58011.1"/>
    <property type="molecule type" value="Genomic_DNA"/>
</dbReference>